<protein>
    <recommendedName>
        <fullName evidence="2">Glycosyltransferase</fullName>
    </recommendedName>
</protein>
<reference evidence="1" key="1">
    <citation type="submission" date="2023-10" db="EMBL/GenBank/DDBJ databases">
        <title>The first scallop-associated chemosynthetic bacterial symbiont.</title>
        <authorList>
            <person name="Lin Y.-T."/>
            <person name="Sun J."/>
            <person name="Ip J.C.-H."/>
            <person name="He X."/>
            <person name="Gao Z.-M."/>
            <person name="Perez M."/>
            <person name="Xu T."/>
            <person name="Qian P.-Y."/>
            <person name="Qiu J.-W."/>
        </authorList>
    </citation>
    <scope>NUCLEOTIDE SEQUENCE</scope>
    <source>
        <strain evidence="1">Gill1</strain>
    </source>
</reference>
<dbReference type="InterPro" id="IPR029044">
    <property type="entry name" value="Nucleotide-diphossugar_trans"/>
</dbReference>
<name>A0AAU6PG25_9GAMM</name>
<proteinExistence type="predicted"/>
<dbReference type="EMBL" id="CP138327">
    <property type="protein sequence ID" value="WXT99948.1"/>
    <property type="molecule type" value="Genomic_DNA"/>
</dbReference>
<sequence>MSKVNIICMKWGNKFPVDYVNRLYGMVARNLSLPFRFVCFTEYSNGIRHEVEIQPLPELDLPEGAPERGWRKLTVFKDNFGGLTGKTLFLDLDVLIVDNIDEFFTVKGDFLIAHDKKNPNKIEGNSSVFRFEIGKYPQILNYFEQNSELVKTQVRHEQAYLSREINKFGKLAYWQDEWVPSFKYRCCPSWIKSWFQAPNIPKGAKIILFHGLPNPPEAIKGISGKWYRHIQPSPWIAEYWKAE</sequence>
<evidence type="ECO:0000313" key="1">
    <source>
        <dbReference type="EMBL" id="WXT99948.1"/>
    </source>
</evidence>
<gene>
    <name evidence="1" type="ORF">Ctma_0654</name>
</gene>
<organism evidence="1">
    <name type="scientific">Catillopecten margaritatus gill symbiont</name>
    <dbReference type="NCBI Taxonomy" id="3083288"/>
    <lineage>
        <taxon>Bacteria</taxon>
        <taxon>Pseudomonadati</taxon>
        <taxon>Pseudomonadota</taxon>
        <taxon>Gammaproteobacteria</taxon>
        <taxon>sulfur-oxidizing symbionts</taxon>
    </lineage>
</organism>
<evidence type="ECO:0008006" key="2">
    <source>
        <dbReference type="Google" id="ProtNLM"/>
    </source>
</evidence>
<dbReference type="Gene3D" id="3.90.550.10">
    <property type="entry name" value="Spore Coat Polysaccharide Biosynthesis Protein SpsA, Chain A"/>
    <property type="match status" value="1"/>
</dbReference>
<dbReference type="AlphaFoldDB" id="A0AAU6PG25"/>
<dbReference type="SUPFAM" id="SSF53448">
    <property type="entry name" value="Nucleotide-diphospho-sugar transferases"/>
    <property type="match status" value="1"/>
</dbReference>
<accession>A0AAU6PG25</accession>